<name>A0A7W7YYI4_9HYPH</name>
<dbReference type="AlphaFoldDB" id="A0A7W7YYI4"/>
<feature type="region of interest" description="Disordered" evidence="1">
    <location>
        <begin position="129"/>
        <end position="153"/>
    </location>
</feature>
<evidence type="ECO:0000256" key="1">
    <source>
        <dbReference type="SAM" id="MobiDB-lite"/>
    </source>
</evidence>
<comment type="caution">
    <text evidence="2">The sequence shown here is derived from an EMBL/GenBank/DDBJ whole genome shotgun (WGS) entry which is preliminary data.</text>
</comment>
<protein>
    <submittedName>
        <fullName evidence="2">Uncharacterized protein</fullName>
    </submittedName>
</protein>
<evidence type="ECO:0000313" key="2">
    <source>
        <dbReference type="EMBL" id="MBB5044564.1"/>
    </source>
</evidence>
<keyword evidence="3" id="KW-1185">Reference proteome</keyword>
<dbReference type="EMBL" id="JACHIK010000018">
    <property type="protein sequence ID" value="MBB5044564.1"/>
    <property type="molecule type" value="Genomic_DNA"/>
</dbReference>
<feature type="region of interest" description="Disordered" evidence="1">
    <location>
        <begin position="17"/>
        <end position="48"/>
    </location>
</feature>
<evidence type="ECO:0000313" key="3">
    <source>
        <dbReference type="Proteomes" id="UP000535406"/>
    </source>
</evidence>
<gene>
    <name evidence="2" type="ORF">HNQ66_003991</name>
</gene>
<organism evidence="2 3">
    <name type="scientific">Shinella fusca</name>
    <dbReference type="NCBI Taxonomy" id="544480"/>
    <lineage>
        <taxon>Bacteria</taxon>
        <taxon>Pseudomonadati</taxon>
        <taxon>Pseudomonadota</taxon>
        <taxon>Alphaproteobacteria</taxon>
        <taxon>Hyphomicrobiales</taxon>
        <taxon>Rhizobiaceae</taxon>
        <taxon>Shinella</taxon>
    </lineage>
</organism>
<proteinExistence type="predicted"/>
<dbReference type="Proteomes" id="UP000535406">
    <property type="component" value="Unassembled WGS sequence"/>
</dbReference>
<reference evidence="2 3" key="1">
    <citation type="submission" date="2020-08" db="EMBL/GenBank/DDBJ databases">
        <title>Genomic Encyclopedia of Type Strains, Phase IV (KMG-IV): sequencing the most valuable type-strain genomes for metagenomic binning, comparative biology and taxonomic classification.</title>
        <authorList>
            <person name="Goeker M."/>
        </authorList>
    </citation>
    <scope>NUCLEOTIDE SEQUENCE [LARGE SCALE GENOMIC DNA]</scope>
    <source>
        <strain evidence="2 3">DSM 21319</strain>
    </source>
</reference>
<dbReference type="RefSeq" id="WP_184145913.1">
    <property type="nucleotide sequence ID" value="NZ_JACHIK010000018.1"/>
</dbReference>
<accession>A0A7W7YYI4</accession>
<sequence length="153" mass="16212">MKIDGSTLSAYALSRQRTATADNSLSGDTGGGGGSSSGRNIPTVEPTAAMPSGLANALWLTTAKLEKSGTESDDLLSEFMDLAKMTPIERLRKELLEKMGLTEDSLAQMPEEQRAAIEEEIRRAIKERLGIDDTQHAGAMEGQSTAGTPEAEA</sequence>